<dbReference type="InterPro" id="IPR002694">
    <property type="entry name" value="Znf_CHC2"/>
</dbReference>
<evidence type="ECO:0000313" key="14">
    <source>
        <dbReference type="EMBL" id="OGL87817.1"/>
    </source>
</evidence>
<evidence type="ECO:0000256" key="10">
    <source>
        <dbReference type="ARBA" id="ARBA00022842"/>
    </source>
</evidence>
<gene>
    <name evidence="14" type="ORF">A3I42_04975</name>
</gene>
<keyword evidence="6" id="KW-0235">DNA replication</keyword>
<keyword evidence="9" id="KW-0862">Zinc</keyword>
<dbReference type="Gene3D" id="3.40.1360.10">
    <property type="match status" value="1"/>
</dbReference>
<keyword evidence="4" id="KW-0808">Transferase</keyword>
<evidence type="ECO:0000256" key="6">
    <source>
        <dbReference type="ARBA" id="ARBA00022705"/>
    </source>
</evidence>
<evidence type="ECO:0000256" key="3">
    <source>
        <dbReference type="ARBA" id="ARBA00022515"/>
    </source>
</evidence>
<evidence type="ECO:0000259" key="13">
    <source>
        <dbReference type="SMART" id="SM00400"/>
    </source>
</evidence>
<accession>A0A1F7VCT4</accession>
<dbReference type="Pfam" id="PF01807">
    <property type="entry name" value="Zn_ribbon_DnaG"/>
    <property type="match status" value="1"/>
</dbReference>
<keyword evidence="12" id="KW-0804">Transcription</keyword>
<dbReference type="NCBIfam" id="TIGR01391">
    <property type="entry name" value="dnaG"/>
    <property type="match status" value="1"/>
</dbReference>
<evidence type="ECO:0000256" key="1">
    <source>
        <dbReference type="ARBA" id="ARBA00001947"/>
    </source>
</evidence>
<dbReference type="PANTHER" id="PTHR30313">
    <property type="entry name" value="DNA PRIMASE"/>
    <property type="match status" value="1"/>
</dbReference>
<dbReference type="AlphaFoldDB" id="A0A1F7VCT4"/>
<evidence type="ECO:0000256" key="7">
    <source>
        <dbReference type="ARBA" id="ARBA00022723"/>
    </source>
</evidence>
<proteinExistence type="predicted"/>
<dbReference type="Gene3D" id="3.90.580.10">
    <property type="entry name" value="Zinc finger, CHC2-type domain"/>
    <property type="match status" value="1"/>
</dbReference>
<feature type="domain" description="Zinc finger CHC2-type" evidence="13">
    <location>
        <begin position="31"/>
        <end position="85"/>
    </location>
</feature>
<evidence type="ECO:0000256" key="5">
    <source>
        <dbReference type="ARBA" id="ARBA00022695"/>
    </source>
</evidence>
<dbReference type="Pfam" id="PF08275">
    <property type="entry name" value="DNAG_N"/>
    <property type="match status" value="1"/>
</dbReference>
<keyword evidence="8" id="KW-0863">Zinc-finger</keyword>
<dbReference type="GO" id="GO:1990077">
    <property type="term" value="C:primosome complex"/>
    <property type="evidence" value="ECO:0007669"/>
    <property type="project" value="UniProtKB-KW"/>
</dbReference>
<dbReference type="InterPro" id="IPR013264">
    <property type="entry name" value="DNAG_N"/>
</dbReference>
<evidence type="ECO:0000256" key="12">
    <source>
        <dbReference type="ARBA" id="ARBA00023163"/>
    </source>
</evidence>
<keyword evidence="7" id="KW-0479">Metal-binding</keyword>
<evidence type="ECO:0000256" key="9">
    <source>
        <dbReference type="ARBA" id="ARBA00022833"/>
    </source>
</evidence>
<organism evidence="14 15">
    <name type="scientific">Candidatus Uhrbacteria bacterium RIFCSPLOWO2_02_FULL_49_11</name>
    <dbReference type="NCBI Taxonomy" id="1802409"/>
    <lineage>
        <taxon>Bacteria</taxon>
        <taxon>Candidatus Uhriibacteriota</taxon>
    </lineage>
</organism>
<evidence type="ECO:0000256" key="2">
    <source>
        <dbReference type="ARBA" id="ARBA00022478"/>
    </source>
</evidence>
<dbReference type="GO" id="GO:0003677">
    <property type="term" value="F:DNA binding"/>
    <property type="evidence" value="ECO:0007669"/>
    <property type="project" value="UniProtKB-KW"/>
</dbReference>
<dbReference type="SUPFAM" id="SSF56731">
    <property type="entry name" value="DNA primase core"/>
    <property type="match status" value="1"/>
</dbReference>
<dbReference type="InterPro" id="IPR036977">
    <property type="entry name" value="DNA_primase_Znf_CHC2"/>
</dbReference>
<feature type="non-terminal residue" evidence="14">
    <location>
        <position position="273"/>
    </location>
</feature>
<dbReference type="InterPro" id="IPR006295">
    <property type="entry name" value="DNA_primase_DnaG"/>
</dbReference>
<name>A0A1F7VCT4_9BACT</name>
<dbReference type="GO" id="GO:0006269">
    <property type="term" value="P:DNA replication, synthesis of primer"/>
    <property type="evidence" value="ECO:0007669"/>
    <property type="project" value="UniProtKB-KW"/>
</dbReference>
<dbReference type="GO" id="GO:0008270">
    <property type="term" value="F:zinc ion binding"/>
    <property type="evidence" value="ECO:0007669"/>
    <property type="project" value="UniProtKB-KW"/>
</dbReference>
<evidence type="ECO:0000256" key="11">
    <source>
        <dbReference type="ARBA" id="ARBA00023125"/>
    </source>
</evidence>
<reference evidence="14 15" key="1">
    <citation type="journal article" date="2016" name="Nat. Commun.">
        <title>Thousands of microbial genomes shed light on interconnected biogeochemical processes in an aquifer system.</title>
        <authorList>
            <person name="Anantharaman K."/>
            <person name="Brown C.T."/>
            <person name="Hug L.A."/>
            <person name="Sharon I."/>
            <person name="Castelle C.J."/>
            <person name="Probst A.J."/>
            <person name="Thomas B.C."/>
            <person name="Singh A."/>
            <person name="Wilkins M.J."/>
            <person name="Karaoz U."/>
            <person name="Brodie E.L."/>
            <person name="Williams K.H."/>
            <person name="Hubbard S.S."/>
            <person name="Banfield J.F."/>
        </authorList>
    </citation>
    <scope>NUCLEOTIDE SEQUENCE [LARGE SCALE GENOMIC DNA]</scope>
</reference>
<dbReference type="InterPro" id="IPR037068">
    <property type="entry name" value="DNA_primase_core_N_sf"/>
</dbReference>
<dbReference type="GO" id="GO:0000428">
    <property type="term" value="C:DNA-directed RNA polymerase complex"/>
    <property type="evidence" value="ECO:0007669"/>
    <property type="project" value="UniProtKB-KW"/>
</dbReference>
<keyword evidence="10" id="KW-0460">Magnesium</keyword>
<dbReference type="EMBL" id="MGER01000055">
    <property type="protein sequence ID" value="OGL87817.1"/>
    <property type="molecule type" value="Genomic_DNA"/>
</dbReference>
<dbReference type="SMART" id="SM00400">
    <property type="entry name" value="ZnF_CHCC"/>
    <property type="match status" value="1"/>
</dbReference>
<comment type="caution">
    <text evidence="14">The sequence shown here is derived from an EMBL/GenBank/DDBJ whole genome shotgun (WGS) entry which is preliminary data.</text>
</comment>
<sequence>MFSPVDDIKSRLDIVDIIQEYVPLKMAGANLKGLCPFHREKTPSFMVHRGRQMWHCFGCNLGGDMFTFIQKIENIEFPEALEVLAKKANVELKREDPQLRSERQRMRELLSASAQWFAVQLQGAQGAEALRYLKETRVLIPDTLEEWLLGYAPKGWEELTRFLRAKGYRDQEMVNAGMALAGRARGVYDRFRDRIMFPLRDHHGAIVGFTGRQLHENKEEGGKYVNTPETLLYHKRAVLFGLDKAKQDIRAQGIALVVEGQMDVISLWQAGIR</sequence>
<dbReference type="SUPFAM" id="SSF57783">
    <property type="entry name" value="Zinc beta-ribbon"/>
    <property type="match status" value="1"/>
</dbReference>
<dbReference type="PANTHER" id="PTHR30313:SF2">
    <property type="entry name" value="DNA PRIMASE"/>
    <property type="match status" value="1"/>
</dbReference>
<keyword evidence="2" id="KW-0240">DNA-directed RNA polymerase</keyword>
<keyword evidence="5" id="KW-0548">Nucleotidyltransferase</keyword>
<dbReference type="Proteomes" id="UP000178264">
    <property type="component" value="Unassembled WGS sequence"/>
</dbReference>
<dbReference type="Gene3D" id="3.90.980.10">
    <property type="entry name" value="DNA primase, catalytic core, N-terminal domain"/>
    <property type="match status" value="1"/>
</dbReference>
<keyword evidence="11" id="KW-0238">DNA-binding</keyword>
<evidence type="ECO:0000256" key="8">
    <source>
        <dbReference type="ARBA" id="ARBA00022771"/>
    </source>
</evidence>
<dbReference type="GO" id="GO:0005737">
    <property type="term" value="C:cytoplasm"/>
    <property type="evidence" value="ECO:0007669"/>
    <property type="project" value="TreeGrafter"/>
</dbReference>
<evidence type="ECO:0000256" key="4">
    <source>
        <dbReference type="ARBA" id="ARBA00022679"/>
    </source>
</evidence>
<evidence type="ECO:0000313" key="15">
    <source>
        <dbReference type="Proteomes" id="UP000178264"/>
    </source>
</evidence>
<comment type="cofactor">
    <cofactor evidence="1">
        <name>Zn(2+)</name>
        <dbReference type="ChEBI" id="CHEBI:29105"/>
    </cofactor>
</comment>
<keyword evidence="3" id="KW-0639">Primosome</keyword>
<dbReference type="FunFam" id="3.90.580.10:FF:000001">
    <property type="entry name" value="DNA primase"/>
    <property type="match status" value="1"/>
</dbReference>
<dbReference type="InterPro" id="IPR050219">
    <property type="entry name" value="DnaG_primase"/>
</dbReference>
<protein>
    <submittedName>
        <fullName evidence="14">DNA primase</fullName>
    </submittedName>
</protein>
<dbReference type="GO" id="GO:0003899">
    <property type="term" value="F:DNA-directed RNA polymerase activity"/>
    <property type="evidence" value="ECO:0007669"/>
    <property type="project" value="InterPro"/>
</dbReference>